<dbReference type="PROSITE" id="PS50850">
    <property type="entry name" value="MFS"/>
    <property type="match status" value="1"/>
</dbReference>
<reference evidence="9" key="1">
    <citation type="submission" date="2011-11" db="EMBL/GenBank/DDBJ databases">
        <title>Improved High-Quality Draft sequence of Desulfovibrio sp. U5L.</title>
        <authorList>
            <consortium name="US DOE Joint Genome Institute"/>
            <person name="Lucas S."/>
            <person name="Han J."/>
            <person name="Lapidus A."/>
            <person name="Cheng J.-F."/>
            <person name="Goodwin L."/>
            <person name="Pitluck S."/>
            <person name="Peters L."/>
            <person name="Ovchinnikova G."/>
            <person name="Held B."/>
            <person name="Detter J.C."/>
            <person name="Han C."/>
            <person name="Tapia R."/>
            <person name="Land M."/>
            <person name="Hauser L."/>
            <person name="Kyrpides N."/>
            <person name="Ivanova N."/>
            <person name="Pagani I."/>
            <person name="Gabster J."/>
            <person name="Walker C."/>
            <person name="Stolyar S."/>
            <person name="Stahl D."/>
            <person name="Arkin A."/>
            <person name="Dehal P."/>
            <person name="Hazen T."/>
            <person name="Woyke T."/>
        </authorList>
    </citation>
    <scope>NUCLEOTIDE SEQUENCE [LARGE SCALE GENOMIC DNA]</scope>
    <source>
        <strain evidence="9">U5L</strain>
    </source>
</reference>
<evidence type="ECO:0000256" key="2">
    <source>
        <dbReference type="ARBA" id="ARBA00022448"/>
    </source>
</evidence>
<evidence type="ECO:0000256" key="6">
    <source>
        <dbReference type="ARBA" id="ARBA00023136"/>
    </source>
</evidence>
<feature type="transmembrane region" description="Helical" evidence="7">
    <location>
        <begin position="136"/>
        <end position="159"/>
    </location>
</feature>
<dbReference type="PANTHER" id="PTHR42718">
    <property type="entry name" value="MAJOR FACILITATOR SUPERFAMILY MULTIDRUG TRANSPORTER MFSC"/>
    <property type="match status" value="1"/>
</dbReference>
<protein>
    <submittedName>
        <fullName evidence="9">Arabinose efflux permease family protein</fullName>
    </submittedName>
</protein>
<evidence type="ECO:0000313" key="9">
    <source>
        <dbReference type="EMBL" id="EIG54359.1"/>
    </source>
</evidence>
<dbReference type="PANTHER" id="PTHR42718:SF46">
    <property type="entry name" value="BLR6921 PROTEIN"/>
    <property type="match status" value="1"/>
</dbReference>
<name>I2Q3K3_9BACT</name>
<feature type="domain" description="Major facilitator superfamily (MFS) profile" evidence="8">
    <location>
        <begin position="11"/>
        <end position="458"/>
    </location>
</feature>
<evidence type="ECO:0000259" key="8">
    <source>
        <dbReference type="PROSITE" id="PS50850"/>
    </source>
</evidence>
<feature type="transmembrane region" description="Helical" evidence="7">
    <location>
        <begin position="165"/>
        <end position="185"/>
    </location>
</feature>
<evidence type="ECO:0000256" key="4">
    <source>
        <dbReference type="ARBA" id="ARBA00022692"/>
    </source>
</evidence>
<evidence type="ECO:0000256" key="5">
    <source>
        <dbReference type="ARBA" id="ARBA00022989"/>
    </source>
</evidence>
<dbReference type="InterPro" id="IPR036259">
    <property type="entry name" value="MFS_trans_sf"/>
</dbReference>
<feature type="transmembrane region" description="Helical" evidence="7">
    <location>
        <begin position="428"/>
        <end position="452"/>
    </location>
</feature>
<dbReference type="InterPro" id="IPR011701">
    <property type="entry name" value="MFS"/>
</dbReference>
<evidence type="ECO:0000256" key="7">
    <source>
        <dbReference type="SAM" id="Phobius"/>
    </source>
</evidence>
<feature type="transmembrane region" description="Helical" evidence="7">
    <location>
        <begin position="397"/>
        <end position="416"/>
    </location>
</feature>
<proteinExistence type="predicted"/>
<feature type="transmembrane region" description="Helical" evidence="7">
    <location>
        <begin position="261"/>
        <end position="286"/>
    </location>
</feature>
<dbReference type="CDD" id="cd17321">
    <property type="entry name" value="MFS_MMR_MDR_like"/>
    <property type="match status" value="1"/>
</dbReference>
<feature type="transmembrane region" description="Helical" evidence="7">
    <location>
        <begin position="77"/>
        <end position="101"/>
    </location>
</feature>
<sequence length="470" mass="47720">MTGFRSQKWAVLFAVVATQFAVPFMLSAVGVCLPAIGREYAATAISLSLVESVFLGVNSMLLLPLGRAADICGRGGVFLSGLAVFALASIALTLAPSMAVFLTIRGVQAVGGAMTLATGLALLYDAFPREERGRALGISVGGIFLGISAGPFLGGLIATHFGWRFVFYAGMAPCAGALLVCLRNLDWKLSPKPGQRFDWAGAVSSAAAVALLVIGSAHTDTPFGRWSLACGAVAFCAFVLIELRSPTPLLRMSLFYANRAFSLGMAAMFIVSCAAFGVSFLLSLYLQYGRGMSAAAAGTVLVVQPVIQCLVSPVCGRLADRAPAHLLAGIGALVTAMGLGLAATLDAASGLGTVIAALAVIGVGIGIFSTPSMVVVMSAVDESLYGIASAVSGQARTLGMTACMAVVTMVIAVFVGDAPLGPAVFREYAAAMRVLFAGGAAFGLLGAALAFLAGNRRPGTAAEATPPAAS</sequence>
<keyword evidence="4 7" id="KW-0812">Transmembrane</keyword>
<dbReference type="eggNOG" id="COG2814">
    <property type="taxonomic scope" value="Bacteria"/>
</dbReference>
<dbReference type="STRING" id="596152.DesU5LDRAFT_2709"/>
<feature type="transmembrane region" description="Helical" evidence="7">
    <location>
        <begin position="326"/>
        <end position="345"/>
    </location>
</feature>
<comment type="subcellular location">
    <subcellularLocation>
        <location evidence="1">Cell membrane</location>
        <topology evidence="1">Multi-pass membrane protein</topology>
    </subcellularLocation>
</comment>
<dbReference type="Gene3D" id="1.20.1720.10">
    <property type="entry name" value="Multidrug resistance protein D"/>
    <property type="match status" value="1"/>
</dbReference>
<dbReference type="Pfam" id="PF07690">
    <property type="entry name" value="MFS_1"/>
    <property type="match status" value="1"/>
</dbReference>
<dbReference type="InterPro" id="IPR020846">
    <property type="entry name" value="MFS_dom"/>
</dbReference>
<evidence type="ECO:0000256" key="3">
    <source>
        <dbReference type="ARBA" id="ARBA00022475"/>
    </source>
</evidence>
<dbReference type="HOGENOM" id="CLU_000960_28_3_7"/>
<keyword evidence="2" id="KW-0813">Transport</keyword>
<organism evidence="9">
    <name type="scientific">Desulfovibrio sp. U5L</name>
    <dbReference type="NCBI Taxonomy" id="596152"/>
    <lineage>
        <taxon>Bacteria</taxon>
        <taxon>Pseudomonadati</taxon>
        <taxon>Thermodesulfobacteriota</taxon>
        <taxon>Desulfovibrionia</taxon>
        <taxon>Desulfovibrionales</taxon>
        <taxon>Desulfovibrionaceae</taxon>
        <taxon>Desulfovibrio</taxon>
    </lineage>
</organism>
<keyword evidence="3" id="KW-1003">Cell membrane</keyword>
<feature type="transmembrane region" description="Helical" evidence="7">
    <location>
        <begin position="12"/>
        <end position="36"/>
    </location>
</feature>
<dbReference type="EMBL" id="JH600068">
    <property type="protein sequence ID" value="EIG54359.1"/>
    <property type="molecule type" value="Genomic_DNA"/>
</dbReference>
<feature type="transmembrane region" description="Helical" evidence="7">
    <location>
        <begin position="42"/>
        <end position="65"/>
    </location>
</feature>
<dbReference type="SUPFAM" id="SSF103473">
    <property type="entry name" value="MFS general substrate transporter"/>
    <property type="match status" value="1"/>
</dbReference>
<evidence type="ECO:0000256" key="1">
    <source>
        <dbReference type="ARBA" id="ARBA00004651"/>
    </source>
</evidence>
<dbReference type="GO" id="GO:0005886">
    <property type="term" value="C:plasma membrane"/>
    <property type="evidence" value="ECO:0007669"/>
    <property type="project" value="UniProtKB-SubCell"/>
</dbReference>
<accession>I2Q3K3</accession>
<feature type="transmembrane region" description="Helical" evidence="7">
    <location>
        <begin position="197"/>
        <end position="217"/>
    </location>
</feature>
<gene>
    <name evidence="9" type="ORF">DesU5LDRAFT_2709</name>
</gene>
<feature type="transmembrane region" description="Helical" evidence="7">
    <location>
        <begin position="107"/>
        <end position="124"/>
    </location>
</feature>
<keyword evidence="6 7" id="KW-0472">Membrane</keyword>
<dbReference type="GO" id="GO:0022857">
    <property type="term" value="F:transmembrane transporter activity"/>
    <property type="evidence" value="ECO:0007669"/>
    <property type="project" value="InterPro"/>
</dbReference>
<feature type="transmembrane region" description="Helical" evidence="7">
    <location>
        <begin position="223"/>
        <end position="241"/>
    </location>
</feature>
<feature type="transmembrane region" description="Helical" evidence="7">
    <location>
        <begin position="292"/>
        <end position="314"/>
    </location>
</feature>
<dbReference type="OrthoDB" id="9812221at2"/>
<dbReference type="AlphaFoldDB" id="I2Q3K3"/>
<dbReference type="Gene3D" id="1.20.1250.20">
    <property type="entry name" value="MFS general substrate transporter like domains"/>
    <property type="match status" value="1"/>
</dbReference>
<feature type="transmembrane region" description="Helical" evidence="7">
    <location>
        <begin position="351"/>
        <end position="376"/>
    </location>
</feature>
<keyword evidence="5 7" id="KW-1133">Transmembrane helix</keyword>